<feature type="compositionally biased region" description="Basic and acidic residues" evidence="1">
    <location>
        <begin position="317"/>
        <end position="332"/>
    </location>
</feature>
<name>A0A699I8S9_TANCI</name>
<feature type="compositionally biased region" description="Acidic residues" evidence="1">
    <location>
        <begin position="114"/>
        <end position="124"/>
    </location>
</feature>
<dbReference type="AlphaFoldDB" id="A0A699I8S9"/>
<feature type="compositionally biased region" description="Basic and acidic residues" evidence="1">
    <location>
        <begin position="140"/>
        <end position="149"/>
    </location>
</feature>
<reference evidence="2" key="1">
    <citation type="journal article" date="2019" name="Sci. Rep.">
        <title>Draft genome of Tanacetum cinerariifolium, the natural source of mosquito coil.</title>
        <authorList>
            <person name="Yamashiro T."/>
            <person name="Shiraishi A."/>
            <person name="Satake H."/>
            <person name="Nakayama K."/>
        </authorList>
    </citation>
    <scope>NUCLEOTIDE SEQUENCE</scope>
</reference>
<feature type="region of interest" description="Disordered" evidence="1">
    <location>
        <begin position="1"/>
        <end position="156"/>
    </location>
</feature>
<dbReference type="EMBL" id="BKCJ010267775">
    <property type="protein sequence ID" value="GEZ34436.1"/>
    <property type="molecule type" value="Genomic_DNA"/>
</dbReference>
<comment type="caution">
    <text evidence="2">The sequence shown here is derived from an EMBL/GenBank/DDBJ whole genome shotgun (WGS) entry which is preliminary data.</text>
</comment>
<feature type="region of interest" description="Disordered" evidence="1">
    <location>
        <begin position="198"/>
        <end position="222"/>
    </location>
</feature>
<accession>A0A699I8S9</accession>
<evidence type="ECO:0000256" key="1">
    <source>
        <dbReference type="SAM" id="MobiDB-lite"/>
    </source>
</evidence>
<evidence type="ECO:0000313" key="2">
    <source>
        <dbReference type="EMBL" id="GEZ34436.1"/>
    </source>
</evidence>
<feature type="compositionally biased region" description="Polar residues" evidence="1">
    <location>
        <begin position="9"/>
        <end position="31"/>
    </location>
</feature>
<feature type="compositionally biased region" description="Pro residues" evidence="1">
    <location>
        <begin position="202"/>
        <end position="216"/>
    </location>
</feature>
<feature type="region of interest" description="Disordered" evidence="1">
    <location>
        <begin position="314"/>
        <end position="396"/>
    </location>
</feature>
<sequence length="658" mass="75544">MRDFHKTHPSGSGTVTKTAPSVANIKASITSEGIGVKPGVLDVAEEEPSKSEAKSWGNDKDDSNNEQDSRSEDSDQLNDSDDDKTQSDNENESDFEHETDESKSGLEPDHEGNEKDEDDEEEVKDEFVKTLSNDSDEKDETMITDKAKGDEDEEIDYTTSQLYDDVDIRLNEAVDSDKVPVSIIYDSSPVFSTVIPKTLPSFTPPPQQSASTPPPTTEATNPPSTLLDFASVFQINNKVTTLEKEVAELKKDPLHTQVTALVDDHLDARLGSTRDEFMNYLLASITARIIEQIKPYDLDTTIFSTYGKVYSLKRSRKDKDKDEDHSTGSDRGLKKRKNSKDVAPTTEEPEFEVEDSDMPQDQEVNPGNDDEEPKEKVASNHDWFTKPTQPQEPIDPDWNTFDELMNTPIDFYEFIMNKINNLTQETLLGPAFRLLKGTRFNYAELEYDFKECYKALLEKLDWENPEGSDYPFDLTKPLPLVTNRNRQMGLKTWFQTFGVMLKSPMINMHYEESHIGENNVKIMRKHGYGYLKEIKVRRADNDLYTFKEGDFSRLLESYQKKINITMPETTRPDIRKKDPYTPYQDPQGLIYVDTLGRNRLMRSDELYKFSDGTLTRFQTFLEDITNNIHMEYLPKRRWSTLLKKRANIMIKAIDKKLK</sequence>
<gene>
    <name evidence="2" type="ORF">Tci_506409</name>
</gene>
<feature type="compositionally biased region" description="Basic and acidic residues" evidence="1">
    <location>
        <begin position="94"/>
        <end position="113"/>
    </location>
</feature>
<proteinExistence type="predicted"/>
<feature type="compositionally biased region" description="Basic and acidic residues" evidence="1">
    <location>
        <begin position="47"/>
        <end position="73"/>
    </location>
</feature>
<organism evidence="2">
    <name type="scientific">Tanacetum cinerariifolium</name>
    <name type="common">Dalmatian daisy</name>
    <name type="synonym">Chrysanthemum cinerariifolium</name>
    <dbReference type="NCBI Taxonomy" id="118510"/>
    <lineage>
        <taxon>Eukaryota</taxon>
        <taxon>Viridiplantae</taxon>
        <taxon>Streptophyta</taxon>
        <taxon>Embryophyta</taxon>
        <taxon>Tracheophyta</taxon>
        <taxon>Spermatophyta</taxon>
        <taxon>Magnoliopsida</taxon>
        <taxon>eudicotyledons</taxon>
        <taxon>Gunneridae</taxon>
        <taxon>Pentapetalae</taxon>
        <taxon>asterids</taxon>
        <taxon>campanulids</taxon>
        <taxon>Asterales</taxon>
        <taxon>Asteraceae</taxon>
        <taxon>Asteroideae</taxon>
        <taxon>Anthemideae</taxon>
        <taxon>Anthemidinae</taxon>
        <taxon>Tanacetum</taxon>
    </lineage>
</organism>
<protein>
    <submittedName>
        <fullName evidence="2">Uncharacterized protein</fullName>
    </submittedName>
</protein>
<feature type="compositionally biased region" description="Acidic residues" evidence="1">
    <location>
        <begin position="347"/>
        <end position="360"/>
    </location>
</feature>